<dbReference type="EMBL" id="KK915182">
    <property type="protein sequence ID" value="KDP23873.1"/>
    <property type="molecule type" value="Genomic_DNA"/>
</dbReference>
<protein>
    <submittedName>
        <fullName evidence="1">Uncharacterized protein</fullName>
    </submittedName>
</protein>
<evidence type="ECO:0000313" key="1">
    <source>
        <dbReference type="EMBL" id="KDP23873.1"/>
    </source>
</evidence>
<name>A0A067JM39_JATCU</name>
<sequence length="111" mass="12197">MGEVDIVVQALNVDPITVEVHVDPLVPIIVEVKNEAENAKVSVVVQGENESQNVEDDPILVEVQNHNVEVPIVVEDHVPSQVAENNVGVENDNVNVDVKENENVNVMWMSL</sequence>
<dbReference type="AlphaFoldDB" id="A0A067JM39"/>
<keyword evidence="2" id="KW-1185">Reference proteome</keyword>
<organism evidence="1 2">
    <name type="scientific">Jatropha curcas</name>
    <name type="common">Barbados nut</name>
    <dbReference type="NCBI Taxonomy" id="180498"/>
    <lineage>
        <taxon>Eukaryota</taxon>
        <taxon>Viridiplantae</taxon>
        <taxon>Streptophyta</taxon>
        <taxon>Embryophyta</taxon>
        <taxon>Tracheophyta</taxon>
        <taxon>Spermatophyta</taxon>
        <taxon>Magnoliopsida</taxon>
        <taxon>eudicotyledons</taxon>
        <taxon>Gunneridae</taxon>
        <taxon>Pentapetalae</taxon>
        <taxon>rosids</taxon>
        <taxon>fabids</taxon>
        <taxon>Malpighiales</taxon>
        <taxon>Euphorbiaceae</taxon>
        <taxon>Crotonoideae</taxon>
        <taxon>Jatropheae</taxon>
        <taxon>Jatropha</taxon>
    </lineage>
</organism>
<reference evidence="1 2" key="1">
    <citation type="journal article" date="2014" name="PLoS ONE">
        <title>Global Analysis of Gene Expression Profiles in Physic Nut (Jatropha curcas L.) Seedlings Exposed to Salt Stress.</title>
        <authorList>
            <person name="Zhang L."/>
            <person name="Zhang C."/>
            <person name="Wu P."/>
            <person name="Chen Y."/>
            <person name="Li M."/>
            <person name="Jiang H."/>
            <person name="Wu G."/>
        </authorList>
    </citation>
    <scope>NUCLEOTIDE SEQUENCE [LARGE SCALE GENOMIC DNA]</scope>
    <source>
        <strain evidence="2">cv. GZQX0401</strain>
        <tissue evidence="1">Young leaves</tissue>
    </source>
</reference>
<evidence type="ECO:0000313" key="2">
    <source>
        <dbReference type="Proteomes" id="UP000027138"/>
    </source>
</evidence>
<gene>
    <name evidence="1" type="ORF">JCGZ_27142</name>
</gene>
<accession>A0A067JM39</accession>
<proteinExistence type="predicted"/>
<dbReference type="Proteomes" id="UP000027138">
    <property type="component" value="Unassembled WGS sequence"/>
</dbReference>